<dbReference type="PRINTS" id="PR00145">
    <property type="entry name" value="ARGSUCLYASE"/>
</dbReference>
<dbReference type="AlphaFoldDB" id="A0A075GPJ7"/>
<organism evidence="4">
    <name type="scientific">uncultured marine thaumarchaeote KM3_187_A08</name>
    <dbReference type="NCBI Taxonomy" id="1456073"/>
    <lineage>
        <taxon>Archaea</taxon>
        <taxon>Nitrososphaerota</taxon>
        <taxon>environmental samples</taxon>
    </lineage>
</organism>
<feature type="domain" description="Fumarase C C-terminal" evidence="3">
    <location>
        <begin position="408"/>
        <end position="460"/>
    </location>
</feature>
<dbReference type="FunFam" id="1.10.275.10:FF:000001">
    <property type="entry name" value="Fumarate hydratase, mitochondrial"/>
    <property type="match status" value="1"/>
</dbReference>
<dbReference type="InterPro" id="IPR051546">
    <property type="entry name" value="Aspartate_Ammonia-Lyase"/>
</dbReference>
<dbReference type="GO" id="GO:0006531">
    <property type="term" value="P:aspartate metabolic process"/>
    <property type="evidence" value="ECO:0007669"/>
    <property type="project" value="TreeGrafter"/>
</dbReference>
<dbReference type="NCBIfam" id="NF008909">
    <property type="entry name" value="PRK12273.1"/>
    <property type="match status" value="1"/>
</dbReference>
<dbReference type="EMBL" id="KF900749">
    <property type="protein sequence ID" value="AIF05754.1"/>
    <property type="molecule type" value="Genomic_DNA"/>
</dbReference>
<dbReference type="InterPro" id="IPR024083">
    <property type="entry name" value="Fumarase/histidase_N"/>
</dbReference>
<dbReference type="Pfam" id="PF00206">
    <property type="entry name" value="Lyase_1"/>
    <property type="match status" value="1"/>
</dbReference>
<dbReference type="EC" id="4.3.1.1" evidence="4"/>
<dbReference type="PRINTS" id="PR00149">
    <property type="entry name" value="FUMRATELYASE"/>
</dbReference>
<accession>A0A075GPJ7</accession>
<dbReference type="Gene3D" id="1.10.40.30">
    <property type="entry name" value="Fumarase/aspartase (C-terminal domain)"/>
    <property type="match status" value="1"/>
</dbReference>
<dbReference type="GO" id="GO:0005829">
    <property type="term" value="C:cytosol"/>
    <property type="evidence" value="ECO:0007669"/>
    <property type="project" value="TreeGrafter"/>
</dbReference>
<gene>
    <name evidence="4" type="primary">aspA</name>
</gene>
<dbReference type="InterPro" id="IPR008948">
    <property type="entry name" value="L-Aspartase-like"/>
</dbReference>
<proteinExistence type="predicted"/>
<evidence type="ECO:0000256" key="1">
    <source>
        <dbReference type="ARBA" id="ARBA00023239"/>
    </source>
</evidence>
<dbReference type="PROSITE" id="PS00163">
    <property type="entry name" value="FUMARATE_LYASES"/>
    <property type="match status" value="1"/>
</dbReference>
<dbReference type="InterPro" id="IPR000362">
    <property type="entry name" value="Fumarate_lyase_fam"/>
</dbReference>
<dbReference type="InterPro" id="IPR018951">
    <property type="entry name" value="Fumarase_C_C"/>
</dbReference>
<feature type="domain" description="Fumarate lyase N-terminal" evidence="2">
    <location>
        <begin position="13"/>
        <end position="342"/>
    </location>
</feature>
<reference evidence="4" key="1">
    <citation type="journal article" date="2014" name="Genome Biol. Evol.">
        <title>Pangenome evidence for extensive interdomain horizontal transfer affecting lineage core and shell genes in uncultured planktonic thaumarchaeota and euryarchaeota.</title>
        <authorList>
            <person name="Deschamps P."/>
            <person name="Zivanovic Y."/>
            <person name="Moreira D."/>
            <person name="Rodriguez-Valera F."/>
            <person name="Lopez-Garcia P."/>
        </authorList>
    </citation>
    <scope>NUCLEOTIDE SEQUENCE</scope>
</reference>
<dbReference type="FunFam" id="1.20.200.10:FF:000001">
    <property type="entry name" value="Fumarate hydratase, mitochondrial"/>
    <property type="match status" value="1"/>
</dbReference>
<evidence type="ECO:0000259" key="2">
    <source>
        <dbReference type="Pfam" id="PF00206"/>
    </source>
</evidence>
<evidence type="ECO:0000259" key="3">
    <source>
        <dbReference type="Pfam" id="PF10415"/>
    </source>
</evidence>
<dbReference type="InterPro" id="IPR020557">
    <property type="entry name" value="Fumarate_lyase_CS"/>
</dbReference>
<sequence>MVTAYRTESDSLGKKKVPSSAYYGIQTQRAIENFPISGVMHAPEFLDSFIIIKKSAAKTNTKLKLLDKKLSSAIIKTSDEILSGKFRDQFVVDVFQMGAGTSFNMNCNEVIANRSNQLLRHKLGSYDPIHPNDHVNMSQSTNDTFPTAIRLSILSSIPRLEQELKLLSSSFQSKSKQFNKILKSARTHLQDAVPITLGQEFKAYSITINKCLQDIQHCKKQLFFLGIGGSAAGTGINTHPNYSKLMVRELSIETKLPLKQSTDLRESMQSQKDISSLSSSFRNLSLELTRISNDLRLLSSGPRTGLSEINLPAIAPGSSIMPGKVNPSILEMVNMVCFHVIGSDSGVAYATQAGQLELNVMMPMISYNVLFSIRLLTNSIKQMRKLCIDGITANELICRKYAEESIGIATILNKYIGYSNASKIAKKSVTSNTNILDLILKEEILTESQLKKILNVNSLTQPTDPRFIINKDNK</sequence>
<dbReference type="InterPro" id="IPR022761">
    <property type="entry name" value="Fumarate_lyase_N"/>
</dbReference>
<dbReference type="PANTHER" id="PTHR42696:SF2">
    <property type="entry name" value="ASPARTATE AMMONIA-LYASE"/>
    <property type="match status" value="1"/>
</dbReference>
<dbReference type="GO" id="GO:0006099">
    <property type="term" value="P:tricarboxylic acid cycle"/>
    <property type="evidence" value="ECO:0007669"/>
    <property type="project" value="InterPro"/>
</dbReference>
<dbReference type="GO" id="GO:0008797">
    <property type="term" value="F:aspartate ammonia-lyase activity"/>
    <property type="evidence" value="ECO:0007669"/>
    <property type="project" value="UniProtKB-EC"/>
</dbReference>
<dbReference type="SUPFAM" id="SSF48557">
    <property type="entry name" value="L-aspartase-like"/>
    <property type="match status" value="1"/>
</dbReference>
<keyword evidence="1 4" id="KW-0456">Lyase</keyword>
<dbReference type="Gene3D" id="1.20.200.10">
    <property type="entry name" value="Fumarase/aspartase (Central domain)"/>
    <property type="match status" value="1"/>
</dbReference>
<dbReference type="PANTHER" id="PTHR42696">
    <property type="entry name" value="ASPARTATE AMMONIA-LYASE"/>
    <property type="match status" value="1"/>
</dbReference>
<protein>
    <submittedName>
        <fullName evidence="4">Aspartate ammonia-lyase (AspA)</fullName>
        <ecNumber evidence="4">4.3.1.1</ecNumber>
    </submittedName>
</protein>
<name>A0A075GPJ7_9ARCH</name>
<evidence type="ECO:0000313" key="4">
    <source>
        <dbReference type="EMBL" id="AIF05754.1"/>
    </source>
</evidence>
<dbReference type="Gene3D" id="1.10.275.10">
    <property type="entry name" value="Fumarase/aspartase (N-terminal domain)"/>
    <property type="match status" value="1"/>
</dbReference>
<dbReference type="Pfam" id="PF10415">
    <property type="entry name" value="FumaraseC_C"/>
    <property type="match status" value="1"/>
</dbReference>